<keyword evidence="2" id="KW-1185">Reference proteome</keyword>
<dbReference type="Proteomes" id="UP000000329">
    <property type="component" value="Chromosome"/>
</dbReference>
<gene>
    <name evidence="1" type="ordered locus">Hsero_0774</name>
</gene>
<dbReference type="InterPro" id="IPR010261">
    <property type="entry name" value="Tir_chaperone"/>
</dbReference>
<protein>
    <submittedName>
        <fullName evidence="1">Uncharacterized protein</fullName>
    </submittedName>
</protein>
<dbReference type="Gene3D" id="3.30.1460.10">
    <property type="match status" value="1"/>
</dbReference>
<dbReference type="CDD" id="cd17020">
    <property type="entry name" value="T3SC_IA_ShcM-like"/>
    <property type="match status" value="1"/>
</dbReference>
<dbReference type="SUPFAM" id="SSF69635">
    <property type="entry name" value="Type III secretory system chaperone-like"/>
    <property type="match status" value="1"/>
</dbReference>
<dbReference type="GO" id="GO:0030254">
    <property type="term" value="P:protein secretion by the type III secretion system"/>
    <property type="evidence" value="ECO:0007669"/>
    <property type="project" value="InterPro"/>
</dbReference>
<accession>D8IZH3</accession>
<dbReference type="RefSeq" id="WP_013232810.1">
    <property type="nucleotide sequence ID" value="NC_014323.1"/>
</dbReference>
<name>D8IZH3_HERSS</name>
<dbReference type="HOGENOM" id="CLU_137363_1_0_4"/>
<evidence type="ECO:0000313" key="2">
    <source>
        <dbReference type="Proteomes" id="UP000000329"/>
    </source>
</evidence>
<dbReference type="Pfam" id="PF05932">
    <property type="entry name" value="CesT"/>
    <property type="match status" value="1"/>
</dbReference>
<reference evidence="1" key="1">
    <citation type="submission" date="2010-04" db="EMBL/GenBank/DDBJ databases">
        <title>The genome of Herbaspirillum seropedicae SmR1, an endophytic, nitrogen-fixing, plant-growth promoting beta-Proteobacteria.</title>
        <authorList>
            <person name="Pedrosa F.O."/>
            <person name="Monteiro R.A."/>
            <person name="Wassem R."/>
            <person name="Cruz L.M."/>
            <person name="Ayub R.A."/>
            <person name="Colauto N.B."/>
            <person name="Fernandez M.A."/>
            <person name="Fungaro M.H.P."/>
            <person name="Grisard E.C."/>
            <person name="Hungria M."/>
            <person name="Madeira H.M.F."/>
            <person name="Nodari R.O."/>
            <person name="Osaku C.A."/>
            <person name="Petzl-Erler M.L."/>
            <person name="Terenzi H."/>
            <person name="Vieira L.G.E."/>
            <person name="Almeida M.I.M."/>
            <person name="Alves L.R."/>
            <person name="Arantes O.M.N."/>
            <person name="Balsanelli E."/>
            <person name="Barcellos F.G."/>
            <person name="Baura V.A."/>
            <person name="Binde D.R."/>
            <person name="Campo R.J."/>
            <person name="Chubatsu L.S."/>
            <person name="Chueire L.M.O."/>
            <person name="Ciferri R.R."/>
            <person name="Correa L.C."/>
            <person name="da Conceicao Silva J.L."/>
            <person name="Dabul A.N.G."/>
            <person name="Dambros B.P."/>
            <person name="Faoro H."/>
            <person name="Favetti A."/>
            <person name="Friedermann G."/>
            <person name="Furlaneto M.C."/>
            <person name="Gasques L.S."/>
            <person name="Gimenes C.C.T."/>
            <person name="Gioppo N.M.R."/>
            <person name="Glienke-Blanco C."/>
            <person name="Godoy L.P."/>
            <person name="Guerra M.P."/>
            <person name="Karp S."/>
            <person name="Kava-Cordeiro V."/>
            <person name="Margarido V.P."/>
            <person name="Mathioni S.M."/>
            <person name="Menck-Soares M.A."/>
            <person name="Murace N.K."/>
            <person name="Nicolas M.F."/>
            <person name="Oliveira C.E.C."/>
            <person name="Pagnan N.A.B."/>
            <person name="Pamphile J.A."/>
            <person name="Patussi E.V."/>
            <person name="Pereira L.F.P."/>
            <person name="Pereira-Ferrari L."/>
            <person name="Pinto F.G.S."/>
            <person name="Precoma C."/>
            <person name="Prioli A.J."/>
            <person name="Prioli S.M.A.P."/>
            <person name="Raittz R.T."/>
            <person name="Ramos H.J.O."/>
            <person name="Ribeiro E.M.S.F."/>
            <person name="Rigo L.U."/>
            <person name="Rocha C.L.M.S.C."/>
            <person name="Rocha S.N."/>
            <person name="Santos K."/>
            <person name="Satori D."/>
            <person name="Silva A.G."/>
            <person name="Simao R.C.G."/>
            <person name="Soares M.A.M."/>
            <person name="Souza E.M."/>
            <person name="Steffens M.B.R."/>
            <person name="Steindel M."/>
            <person name="Tadra-Sfeir M.Z."/>
            <person name="Takahashi E.K."/>
            <person name="Torres R.A."/>
            <person name="Valle J.S."/>
            <person name="Vernal J.I."/>
            <person name="Vilas-Boas L.A."/>
            <person name="Watanabe M.A.E."/>
            <person name="Weiss V.A."/>
            <person name="Yates M.A."/>
            <person name="Souza E.M."/>
        </authorList>
    </citation>
    <scope>NUCLEOTIDE SEQUENCE [LARGE SCALE GENOMIC DNA]</scope>
    <source>
        <strain evidence="1">SmR1</strain>
    </source>
</reference>
<organism evidence="1 2">
    <name type="scientific">Herbaspirillum seropedicae (strain SmR1)</name>
    <dbReference type="NCBI Taxonomy" id="757424"/>
    <lineage>
        <taxon>Bacteria</taxon>
        <taxon>Pseudomonadati</taxon>
        <taxon>Pseudomonadota</taxon>
        <taxon>Betaproteobacteria</taxon>
        <taxon>Burkholderiales</taxon>
        <taxon>Oxalobacteraceae</taxon>
        <taxon>Herbaspirillum</taxon>
    </lineage>
</organism>
<sequence>MSIQRYWALVTDLYRQLGIEAAPGMHQAVQLCIDDVDFILFYGGVLAPDSVVMHCTFGALPTASRDRILLRLLETQSHLFGVCAPVFSCDAAQQHITLMCRFPLRDDQPTESTLELLHLFAGMAMRWRKDHFLD</sequence>
<dbReference type="AlphaFoldDB" id="D8IZH3"/>
<dbReference type="KEGG" id="hse:Hsero_0774"/>
<dbReference type="GeneID" id="29389748"/>
<evidence type="ECO:0000313" key="1">
    <source>
        <dbReference type="EMBL" id="ADJ62293.1"/>
    </source>
</evidence>
<dbReference type="EMBL" id="CP002039">
    <property type="protein sequence ID" value="ADJ62293.1"/>
    <property type="molecule type" value="Genomic_DNA"/>
</dbReference>
<dbReference type="eggNOG" id="ENOG502ZWZJ">
    <property type="taxonomic scope" value="Bacteria"/>
</dbReference>
<proteinExistence type="predicted"/>